<dbReference type="AlphaFoldDB" id="A0A3D8I8U2"/>
<reference evidence="1 2" key="1">
    <citation type="submission" date="2018-04" db="EMBL/GenBank/DDBJ databases">
        <title>Novel Campyloabacter and Helicobacter Species and Strains.</title>
        <authorList>
            <person name="Mannion A.J."/>
            <person name="Shen Z."/>
            <person name="Fox J.G."/>
        </authorList>
    </citation>
    <scope>NUCLEOTIDE SEQUENCE [LARGE SCALE GENOMIC DNA]</scope>
    <source>
        <strain evidence="1 2">MIT 17-337</strain>
    </source>
</reference>
<gene>
    <name evidence="1" type="ORF">CQA53_10010</name>
</gene>
<evidence type="ECO:0000313" key="1">
    <source>
        <dbReference type="EMBL" id="RDU61538.1"/>
    </source>
</evidence>
<comment type="caution">
    <text evidence="1">The sequence shown here is derived from an EMBL/GenBank/DDBJ whole genome shotgun (WGS) entry which is preliminary data.</text>
</comment>
<keyword evidence="2" id="KW-1185">Reference proteome</keyword>
<accession>A0A3D8I8U2</accession>
<proteinExistence type="predicted"/>
<protein>
    <submittedName>
        <fullName evidence="1">Uncharacterized protein</fullName>
    </submittedName>
</protein>
<dbReference type="Proteomes" id="UP000256379">
    <property type="component" value="Unassembled WGS sequence"/>
</dbReference>
<dbReference type="RefSeq" id="WP_115543839.1">
    <property type="nucleotide sequence ID" value="NZ_NXLQ01000049.1"/>
</dbReference>
<organism evidence="1 2">
    <name type="scientific">Helicobacter didelphidarum</name>
    <dbReference type="NCBI Taxonomy" id="2040648"/>
    <lineage>
        <taxon>Bacteria</taxon>
        <taxon>Pseudomonadati</taxon>
        <taxon>Campylobacterota</taxon>
        <taxon>Epsilonproteobacteria</taxon>
        <taxon>Campylobacterales</taxon>
        <taxon>Helicobacteraceae</taxon>
        <taxon>Helicobacter</taxon>
    </lineage>
</organism>
<evidence type="ECO:0000313" key="2">
    <source>
        <dbReference type="Proteomes" id="UP000256379"/>
    </source>
</evidence>
<name>A0A3D8I8U2_9HELI</name>
<sequence>MLTEEEKKEWEAIKNGHKAVDILTEAYQPYVNTEKELKKSLKKYNSVFGKIAIIGDTYIVYSETKSVKRALAKFSSGVSGAVVTGLILIYTGPESGFTSVSIAFIAGDITEKYSEEFFNTIFDYIESKLPKQKGRYNNPIDMFSGFESYLMNGAINRILNGY</sequence>
<dbReference type="EMBL" id="NXLQ01000049">
    <property type="protein sequence ID" value="RDU61538.1"/>
    <property type="molecule type" value="Genomic_DNA"/>
</dbReference>